<accession>A0A318SR25</accession>
<evidence type="ECO:0000313" key="3">
    <source>
        <dbReference type="EMBL" id="PYE84260.1"/>
    </source>
</evidence>
<evidence type="ECO:0000313" key="4">
    <source>
        <dbReference type="Proteomes" id="UP000248311"/>
    </source>
</evidence>
<name>A0A318SR25_9RHOB</name>
<dbReference type="OrthoDB" id="7360463at2"/>
<reference evidence="3 4" key="1">
    <citation type="submission" date="2018-06" db="EMBL/GenBank/DDBJ databases">
        <title>Genomic Encyclopedia of Type Strains, Phase III (KMG-III): the genomes of soil and plant-associated and newly described type strains.</title>
        <authorList>
            <person name="Whitman W."/>
        </authorList>
    </citation>
    <scope>NUCLEOTIDE SEQUENCE [LARGE SCALE GENOMIC DNA]</scope>
    <source>
        <strain evidence="3 4">CECT 9025</strain>
    </source>
</reference>
<comment type="caution">
    <text evidence="3">The sequence shown here is derived from an EMBL/GenBank/DDBJ whole genome shotgun (WGS) entry which is preliminary data.</text>
</comment>
<sequence>MVFKRRDRRPIWRAVAEALYPRGGWRRAAGYVMHRVRRLPDTPEKISRGIAAGVMAAWTPFYGLHFIVAAVFARAVRGNLGAALIGTFFGNPLTYVPIGVIALETGHLILGRRPQRGLSESLIDKFTAAGQDLADNLLALFGPERADWHGLAAFYDDLFLPYLIGGLVPGLVCATASYHVVLPLIRAYQNSRRKKLRMRLERLGKLPGSGTTPPH</sequence>
<feature type="transmembrane region" description="Helical" evidence="1">
    <location>
        <begin position="80"/>
        <end position="103"/>
    </location>
</feature>
<organism evidence="3 4">
    <name type="scientific">Pseudoroseicyclus aestuarii</name>
    <dbReference type="NCBI Taxonomy" id="1795041"/>
    <lineage>
        <taxon>Bacteria</taxon>
        <taxon>Pseudomonadati</taxon>
        <taxon>Pseudomonadota</taxon>
        <taxon>Alphaproteobacteria</taxon>
        <taxon>Rhodobacterales</taxon>
        <taxon>Paracoccaceae</taxon>
        <taxon>Pseudoroseicyclus</taxon>
    </lineage>
</organism>
<dbReference type="EMBL" id="QJTE01000002">
    <property type="protein sequence ID" value="PYE84260.1"/>
    <property type="molecule type" value="Genomic_DNA"/>
</dbReference>
<keyword evidence="1" id="KW-0812">Transmembrane</keyword>
<dbReference type="Proteomes" id="UP000248311">
    <property type="component" value="Unassembled WGS sequence"/>
</dbReference>
<feature type="transmembrane region" description="Helical" evidence="1">
    <location>
        <begin position="50"/>
        <end position="73"/>
    </location>
</feature>
<keyword evidence="1" id="KW-0472">Membrane</keyword>
<dbReference type="RefSeq" id="WP_110813373.1">
    <property type="nucleotide sequence ID" value="NZ_QJTE01000002.1"/>
</dbReference>
<evidence type="ECO:0000256" key="1">
    <source>
        <dbReference type="SAM" id="Phobius"/>
    </source>
</evidence>
<evidence type="ECO:0000259" key="2">
    <source>
        <dbReference type="Pfam" id="PF09835"/>
    </source>
</evidence>
<keyword evidence="4" id="KW-1185">Reference proteome</keyword>
<proteinExistence type="predicted"/>
<keyword evidence="1" id="KW-1133">Transmembrane helix</keyword>
<protein>
    <recommendedName>
        <fullName evidence="2">DUF2062 domain-containing protein</fullName>
    </recommendedName>
</protein>
<feature type="transmembrane region" description="Helical" evidence="1">
    <location>
        <begin position="159"/>
        <end position="185"/>
    </location>
</feature>
<feature type="domain" description="DUF2062" evidence="2">
    <location>
        <begin position="27"/>
        <end position="193"/>
    </location>
</feature>
<dbReference type="Pfam" id="PF09835">
    <property type="entry name" value="DUF2062"/>
    <property type="match status" value="1"/>
</dbReference>
<dbReference type="PANTHER" id="PTHR40547">
    <property type="entry name" value="SLL0298 PROTEIN"/>
    <property type="match status" value="1"/>
</dbReference>
<dbReference type="InterPro" id="IPR018639">
    <property type="entry name" value="DUF2062"/>
</dbReference>
<dbReference type="PANTHER" id="PTHR40547:SF1">
    <property type="entry name" value="SLL0298 PROTEIN"/>
    <property type="match status" value="1"/>
</dbReference>
<gene>
    <name evidence="3" type="ORF">DFP88_10255</name>
</gene>
<dbReference type="AlphaFoldDB" id="A0A318SR25"/>